<dbReference type="RefSeq" id="WP_075369939.1">
    <property type="nucleotide sequence ID" value="NZ_MSDQ01000033.1"/>
</dbReference>
<dbReference type="InterPro" id="IPR013762">
    <property type="entry name" value="Integrase-like_cat_sf"/>
</dbReference>
<evidence type="ECO:0000256" key="3">
    <source>
        <dbReference type="ARBA" id="ARBA00023125"/>
    </source>
</evidence>
<dbReference type="Proteomes" id="UP000186806">
    <property type="component" value="Unassembled WGS sequence"/>
</dbReference>
<evidence type="ECO:0000256" key="2">
    <source>
        <dbReference type="ARBA" id="ARBA00022908"/>
    </source>
</evidence>
<dbReference type="Pfam" id="PF00589">
    <property type="entry name" value="Phage_integrase"/>
    <property type="match status" value="1"/>
</dbReference>
<organism evidence="6 7">
    <name type="scientific">Chromohalobacter japonicus</name>
    <dbReference type="NCBI Taxonomy" id="223900"/>
    <lineage>
        <taxon>Bacteria</taxon>
        <taxon>Pseudomonadati</taxon>
        <taxon>Pseudomonadota</taxon>
        <taxon>Gammaproteobacteria</taxon>
        <taxon>Oceanospirillales</taxon>
        <taxon>Halomonadaceae</taxon>
        <taxon>Chromohalobacter</taxon>
    </lineage>
</organism>
<gene>
    <name evidence="6" type="ORF">BTW10_14110</name>
</gene>
<dbReference type="GO" id="GO:0015074">
    <property type="term" value="P:DNA integration"/>
    <property type="evidence" value="ECO:0007669"/>
    <property type="project" value="UniProtKB-KW"/>
</dbReference>
<evidence type="ECO:0000259" key="5">
    <source>
        <dbReference type="PROSITE" id="PS51898"/>
    </source>
</evidence>
<dbReference type="PANTHER" id="PTHR30629:SF2">
    <property type="entry name" value="PROPHAGE INTEGRASE INTS-RELATED"/>
    <property type="match status" value="1"/>
</dbReference>
<dbReference type="AlphaFoldDB" id="A0A1Q8T9Y1"/>
<name>A0A1Q8T9Y1_9GAMM</name>
<dbReference type="InterPro" id="IPR050808">
    <property type="entry name" value="Phage_Integrase"/>
</dbReference>
<keyword evidence="7" id="KW-1185">Reference proteome</keyword>
<dbReference type="EMBL" id="MSDQ01000033">
    <property type="protein sequence ID" value="OLO10487.1"/>
    <property type="molecule type" value="Genomic_DNA"/>
</dbReference>
<dbReference type="GO" id="GO:0003677">
    <property type="term" value="F:DNA binding"/>
    <property type="evidence" value="ECO:0007669"/>
    <property type="project" value="UniProtKB-KW"/>
</dbReference>
<dbReference type="PANTHER" id="PTHR30629">
    <property type="entry name" value="PROPHAGE INTEGRASE"/>
    <property type="match status" value="1"/>
</dbReference>
<evidence type="ECO:0000313" key="7">
    <source>
        <dbReference type="Proteomes" id="UP000186806"/>
    </source>
</evidence>
<dbReference type="InterPro" id="IPR002104">
    <property type="entry name" value="Integrase_catalytic"/>
</dbReference>
<protein>
    <recommendedName>
        <fullName evidence="5">Tyr recombinase domain-containing protein</fullName>
    </recommendedName>
</protein>
<dbReference type="InterPro" id="IPR011010">
    <property type="entry name" value="DNA_brk_join_enz"/>
</dbReference>
<keyword evidence="3" id="KW-0238">DNA-binding</keyword>
<dbReference type="SUPFAM" id="SSF56349">
    <property type="entry name" value="DNA breaking-rejoining enzymes"/>
    <property type="match status" value="1"/>
</dbReference>
<dbReference type="Pfam" id="PF13356">
    <property type="entry name" value="Arm-DNA-bind_3"/>
    <property type="match status" value="1"/>
</dbReference>
<dbReference type="PROSITE" id="PS51898">
    <property type="entry name" value="TYR_RECOMBINASE"/>
    <property type="match status" value="1"/>
</dbReference>
<keyword evidence="4" id="KW-0233">DNA recombination</keyword>
<accession>A0A1Q8T9Y1</accession>
<keyword evidence="2" id="KW-0229">DNA integration</keyword>
<dbReference type="CDD" id="cd00801">
    <property type="entry name" value="INT_P4_C"/>
    <property type="match status" value="1"/>
</dbReference>
<evidence type="ECO:0000256" key="4">
    <source>
        <dbReference type="ARBA" id="ARBA00023172"/>
    </source>
</evidence>
<sequence length="418" mass="47752">MLNEKQLRALKPREREYTISDDGQRGTGRLFIRVRPTGAKDWVYVYYLNKRRRKIGLGAYPEVALKDARQRAADLAAKLTDGVDPGKAMREQRAAAKQEEIHGSLGELIISYTNSMREQGRRTADEVLERCERYVKKPFPKLWNKPAREVTSADIRDLLSFHMRKGITTTTNRIRSWLHAAYQHGLSVEHDPRQASNQTWALETNPVSVIPRQADWERQGERVITAEELAHAWHNLPSYDLTSMAIRLVIATGGQRPLSLLRLAPANIDFDADVIDIPASSMKSSLAHVVPMASQSRDLLRYLVDQAERNEWGLLFASPKDRSKHISITALPSALGKYQRTAGIERWAPRDIRRTVKTVLGQEGVAKGIRDRLHGHAMQDVSSRHYDRYDYLKEKRQAMDVWEKWLDSILRNGDDGGF</sequence>
<dbReference type="GO" id="GO:0006310">
    <property type="term" value="P:DNA recombination"/>
    <property type="evidence" value="ECO:0007669"/>
    <property type="project" value="UniProtKB-KW"/>
</dbReference>
<comment type="caution">
    <text evidence="6">The sequence shown here is derived from an EMBL/GenBank/DDBJ whole genome shotgun (WGS) entry which is preliminary data.</text>
</comment>
<dbReference type="Gene3D" id="3.30.160.390">
    <property type="entry name" value="Integrase, DNA-binding domain"/>
    <property type="match status" value="1"/>
</dbReference>
<dbReference type="InterPro" id="IPR025166">
    <property type="entry name" value="Integrase_DNA_bind_dom"/>
</dbReference>
<dbReference type="InterPro" id="IPR010998">
    <property type="entry name" value="Integrase_recombinase_N"/>
</dbReference>
<proteinExistence type="inferred from homology"/>
<comment type="similarity">
    <text evidence="1">Belongs to the 'phage' integrase family.</text>
</comment>
<feature type="domain" description="Tyr recombinase" evidence="5">
    <location>
        <begin position="219"/>
        <end position="400"/>
    </location>
</feature>
<evidence type="ECO:0000256" key="1">
    <source>
        <dbReference type="ARBA" id="ARBA00008857"/>
    </source>
</evidence>
<reference evidence="6 7" key="1">
    <citation type="submission" date="2016-12" db="EMBL/GenBank/DDBJ databases">
        <title>Draft genome sequences of strains Salinicola socius SMB35, Salinicola sp. MH3R3-1 and Chromohalobacter sp. SMB17 from the Verkhnekamsk potash mining region of Russia.</title>
        <authorList>
            <person name="Mavrodi D.V."/>
            <person name="Olsson B.E."/>
            <person name="Korsakova E.S."/>
            <person name="Pyankova A."/>
            <person name="Mavrodi O.V."/>
            <person name="Plotnikova E.G."/>
        </authorList>
    </citation>
    <scope>NUCLEOTIDE SEQUENCE [LARGE SCALE GENOMIC DNA]</scope>
    <source>
        <strain evidence="6 7">SMB17</strain>
    </source>
</reference>
<dbReference type="Gene3D" id="1.10.443.10">
    <property type="entry name" value="Intergrase catalytic core"/>
    <property type="match status" value="1"/>
</dbReference>
<evidence type="ECO:0000313" key="6">
    <source>
        <dbReference type="EMBL" id="OLO10487.1"/>
    </source>
</evidence>
<dbReference type="InterPro" id="IPR038488">
    <property type="entry name" value="Integrase_DNA-bd_sf"/>
</dbReference>
<dbReference type="Gene3D" id="1.10.150.130">
    <property type="match status" value="1"/>
</dbReference>